<comment type="caution">
    <text evidence="2">The sequence shown here is derived from an EMBL/GenBank/DDBJ whole genome shotgun (WGS) entry which is preliminary data.</text>
</comment>
<dbReference type="PANTHER" id="PTHR40070:SF1">
    <property type="entry name" value="UPF0478 PROTEIN YTXG"/>
    <property type="match status" value="1"/>
</dbReference>
<dbReference type="AlphaFoldDB" id="A0A831U1T6"/>
<accession>A0A831U1T6</accession>
<dbReference type="Pfam" id="PF06103">
    <property type="entry name" value="DUF948"/>
    <property type="match status" value="1"/>
</dbReference>
<dbReference type="InterPro" id="IPR009293">
    <property type="entry name" value="UPF0478"/>
</dbReference>
<dbReference type="EMBL" id="DSOV01000001">
    <property type="protein sequence ID" value="HEN40788.1"/>
    <property type="molecule type" value="Genomic_DNA"/>
</dbReference>
<feature type="transmembrane region" description="Helical" evidence="1">
    <location>
        <begin position="6"/>
        <end position="27"/>
    </location>
</feature>
<reference evidence="2" key="1">
    <citation type="journal article" date="2020" name="mSystems">
        <title>Genome- and Community-Level Interaction Insights into Carbon Utilization and Element Cycling Functions of Hydrothermarchaeota in Hydrothermal Sediment.</title>
        <authorList>
            <person name="Zhou Z."/>
            <person name="Liu Y."/>
            <person name="Xu W."/>
            <person name="Pan J."/>
            <person name="Luo Z.H."/>
            <person name="Li M."/>
        </authorList>
    </citation>
    <scope>NUCLEOTIDE SEQUENCE [LARGE SCALE GENOMIC DNA]</scope>
    <source>
        <strain evidence="2">SpSt-349</strain>
    </source>
</reference>
<keyword evidence="1" id="KW-0472">Membrane</keyword>
<keyword evidence="1" id="KW-1133">Transmembrane helix</keyword>
<gene>
    <name evidence="2" type="ORF">ENQ87_00195</name>
</gene>
<name>A0A831U1T6_GEOME</name>
<keyword evidence="1" id="KW-0812">Transmembrane</keyword>
<sequence length="129" mass="13746">MSVTAFAVVVLALALVVLVAFMIPTLIEIRKAAADLRGFVTQTGGELKPVLLELEKTLAELRMVTEGIAERREDIRTFMEAVGDTGKNIRTINAAVGSVAHAAAASSLWLTGARAAGKFLAERLIKKRG</sequence>
<evidence type="ECO:0000313" key="2">
    <source>
        <dbReference type="EMBL" id="HEN40788.1"/>
    </source>
</evidence>
<proteinExistence type="predicted"/>
<organism evidence="2">
    <name type="scientific">Geobacter metallireducens</name>
    <dbReference type="NCBI Taxonomy" id="28232"/>
    <lineage>
        <taxon>Bacteria</taxon>
        <taxon>Pseudomonadati</taxon>
        <taxon>Thermodesulfobacteriota</taxon>
        <taxon>Desulfuromonadia</taxon>
        <taxon>Geobacterales</taxon>
        <taxon>Geobacteraceae</taxon>
        <taxon>Geobacter</taxon>
    </lineage>
</organism>
<dbReference type="PANTHER" id="PTHR40070">
    <property type="entry name" value="UPF0478 PROTEIN YTXG"/>
    <property type="match status" value="1"/>
</dbReference>
<protein>
    <submittedName>
        <fullName evidence="2">DUF948 domain-containing protein</fullName>
    </submittedName>
</protein>
<evidence type="ECO:0000256" key="1">
    <source>
        <dbReference type="SAM" id="Phobius"/>
    </source>
</evidence>